<dbReference type="Gene3D" id="3.40.630.30">
    <property type="match status" value="1"/>
</dbReference>
<accession>A0ABP9P0F8</accession>
<protein>
    <submittedName>
        <fullName evidence="4">GNAT family N-acetyltransferase</fullName>
    </submittedName>
</protein>
<dbReference type="RefSeq" id="WP_345611557.1">
    <property type="nucleotide sequence ID" value="NZ_BAABJO010000040.1"/>
</dbReference>
<dbReference type="EMBL" id="BAABJO010000040">
    <property type="protein sequence ID" value="GAA5138336.1"/>
    <property type="molecule type" value="Genomic_DNA"/>
</dbReference>
<evidence type="ECO:0000313" key="4">
    <source>
        <dbReference type="EMBL" id="GAA5138336.1"/>
    </source>
</evidence>
<dbReference type="PANTHER" id="PTHR43877:SF1">
    <property type="entry name" value="ACETYLTRANSFERASE"/>
    <property type="match status" value="1"/>
</dbReference>
<sequence length="281" mass="29279">MEIVLHRDAGAFAAAAGPLLQADPLRHTVALSVLDAMCRGGEPSAVLLTVHEGGEVTGAALRSPGRPALVSAVPPRLAPAVDRALAQADPAVDGVSAPVAEAEAFAAARVARTGCRAEPAMRMRLFVLDALVPPDGVPGRARRADARDVPLLGVWRRAFGVEAEHDGGQAGTAEAEEIVARSLRLGAGEMIWEVDGTPVAQACAKPMIAGASRIGPVYTPPEHRGHGYAAAVTAAASRWALDAGARRVVLFTDLDNPTTNRLYPRIGYRPVHDAVELRFGA</sequence>
<evidence type="ECO:0000256" key="1">
    <source>
        <dbReference type="ARBA" id="ARBA00022679"/>
    </source>
</evidence>
<dbReference type="Proteomes" id="UP001500804">
    <property type="component" value="Unassembled WGS sequence"/>
</dbReference>
<proteinExistence type="predicted"/>
<name>A0ABP9P0F8_9PSEU</name>
<dbReference type="SUPFAM" id="SSF55729">
    <property type="entry name" value="Acyl-CoA N-acyltransferases (Nat)"/>
    <property type="match status" value="1"/>
</dbReference>
<dbReference type="InterPro" id="IPR016181">
    <property type="entry name" value="Acyl_CoA_acyltransferase"/>
</dbReference>
<organism evidence="4 5">
    <name type="scientific">Pseudonocardia adelaidensis</name>
    <dbReference type="NCBI Taxonomy" id="648754"/>
    <lineage>
        <taxon>Bacteria</taxon>
        <taxon>Bacillati</taxon>
        <taxon>Actinomycetota</taxon>
        <taxon>Actinomycetes</taxon>
        <taxon>Pseudonocardiales</taxon>
        <taxon>Pseudonocardiaceae</taxon>
        <taxon>Pseudonocardia</taxon>
    </lineage>
</organism>
<keyword evidence="2" id="KW-0012">Acyltransferase</keyword>
<evidence type="ECO:0000256" key="2">
    <source>
        <dbReference type="ARBA" id="ARBA00023315"/>
    </source>
</evidence>
<dbReference type="InterPro" id="IPR000182">
    <property type="entry name" value="GNAT_dom"/>
</dbReference>
<gene>
    <name evidence="4" type="ORF">GCM10023320_72540</name>
</gene>
<keyword evidence="5" id="KW-1185">Reference proteome</keyword>
<evidence type="ECO:0000313" key="5">
    <source>
        <dbReference type="Proteomes" id="UP001500804"/>
    </source>
</evidence>
<dbReference type="Pfam" id="PF00583">
    <property type="entry name" value="Acetyltransf_1"/>
    <property type="match status" value="1"/>
</dbReference>
<evidence type="ECO:0000259" key="3">
    <source>
        <dbReference type="PROSITE" id="PS51186"/>
    </source>
</evidence>
<dbReference type="PANTHER" id="PTHR43877">
    <property type="entry name" value="AMINOALKYLPHOSPHONATE N-ACETYLTRANSFERASE-RELATED-RELATED"/>
    <property type="match status" value="1"/>
</dbReference>
<dbReference type="InterPro" id="IPR050832">
    <property type="entry name" value="Bact_Acetyltransf"/>
</dbReference>
<comment type="caution">
    <text evidence="4">The sequence shown here is derived from an EMBL/GenBank/DDBJ whole genome shotgun (WGS) entry which is preliminary data.</text>
</comment>
<reference evidence="5" key="1">
    <citation type="journal article" date="2019" name="Int. J. Syst. Evol. Microbiol.">
        <title>The Global Catalogue of Microorganisms (GCM) 10K type strain sequencing project: providing services to taxonomists for standard genome sequencing and annotation.</title>
        <authorList>
            <consortium name="The Broad Institute Genomics Platform"/>
            <consortium name="The Broad Institute Genome Sequencing Center for Infectious Disease"/>
            <person name="Wu L."/>
            <person name="Ma J."/>
        </authorList>
    </citation>
    <scope>NUCLEOTIDE SEQUENCE [LARGE SCALE GENOMIC DNA]</scope>
    <source>
        <strain evidence="5">JCM 18302</strain>
    </source>
</reference>
<feature type="domain" description="N-acetyltransferase" evidence="3">
    <location>
        <begin position="139"/>
        <end position="281"/>
    </location>
</feature>
<dbReference type="PROSITE" id="PS51186">
    <property type="entry name" value="GNAT"/>
    <property type="match status" value="1"/>
</dbReference>
<keyword evidence="1" id="KW-0808">Transferase</keyword>